<feature type="domain" description="UCP01524 winged helix-turn-helix" evidence="3">
    <location>
        <begin position="350"/>
        <end position="425"/>
    </location>
</feature>
<dbReference type="InterPro" id="IPR036388">
    <property type="entry name" value="WH-like_DNA-bd_sf"/>
</dbReference>
<dbReference type="Pfam" id="PF16221">
    <property type="entry name" value="HTH_47"/>
    <property type="match status" value="1"/>
</dbReference>
<dbReference type="Pfam" id="PF16254">
    <property type="entry name" value="DUF4910"/>
    <property type="match status" value="1"/>
</dbReference>
<dbReference type="PIRSF" id="PIRSF015244">
    <property type="entry name" value="UCP015244"/>
    <property type="match status" value="1"/>
</dbReference>
<evidence type="ECO:0000313" key="5">
    <source>
        <dbReference type="EMBL" id="RKT47470.1"/>
    </source>
</evidence>
<evidence type="ECO:0000256" key="1">
    <source>
        <dbReference type="PIRSR" id="PIRSR015244-50"/>
    </source>
</evidence>
<feature type="domain" description="DUF2172" evidence="2">
    <location>
        <begin position="60"/>
        <end position="150"/>
    </location>
</feature>
<name>A0A495VF53_9GAMM</name>
<feature type="binding site" evidence="1">
    <location>
        <position position="180"/>
    </location>
    <ligand>
        <name>Zn(2+)</name>
        <dbReference type="ChEBI" id="CHEBI:29105"/>
    </ligand>
</feature>
<gene>
    <name evidence="5" type="ORF">BDD21_5058</name>
</gene>
<proteinExistence type="predicted"/>
<feature type="binding site" evidence="1">
    <location>
        <position position="186"/>
    </location>
    <ligand>
        <name>Zn(2+)</name>
        <dbReference type="ChEBI" id="CHEBI:29105"/>
    </ligand>
</feature>
<reference evidence="5 6" key="1">
    <citation type="submission" date="2018-10" db="EMBL/GenBank/DDBJ databases">
        <title>Genomic Encyclopedia of Archaeal and Bacterial Type Strains, Phase II (KMG-II): from individual species to whole genera.</title>
        <authorList>
            <person name="Goeker M."/>
        </authorList>
    </citation>
    <scope>NUCLEOTIDE SEQUENCE [LARGE SCALE GENOMIC DNA]</scope>
    <source>
        <strain evidence="5 6">DSM 235</strain>
    </source>
</reference>
<dbReference type="Gene3D" id="3.50.30.90">
    <property type="match status" value="1"/>
</dbReference>
<comment type="cofactor">
    <cofactor evidence="1">
        <name>Zn(2+)</name>
        <dbReference type="ChEBI" id="CHEBI:29105"/>
    </cofactor>
    <text evidence="1">Binds 1 zinc ion per subunit.</text>
</comment>
<comment type="caution">
    <text evidence="5">The sequence shown here is derived from an EMBL/GenBank/DDBJ whole genome shotgun (WGS) entry which is preliminary data.</text>
</comment>
<dbReference type="Gene3D" id="1.10.10.10">
    <property type="entry name" value="Winged helix-like DNA-binding domain superfamily/Winged helix DNA-binding domain"/>
    <property type="match status" value="1"/>
</dbReference>
<keyword evidence="5" id="KW-0645">Protease</keyword>
<evidence type="ECO:0000259" key="3">
    <source>
        <dbReference type="Pfam" id="PF16221"/>
    </source>
</evidence>
<evidence type="ECO:0000259" key="4">
    <source>
        <dbReference type="Pfam" id="PF16254"/>
    </source>
</evidence>
<dbReference type="InterPro" id="IPR032610">
    <property type="entry name" value="DUF2172"/>
</dbReference>
<protein>
    <submittedName>
        <fullName evidence="5">Aminopeptidase-like protein</fullName>
    </submittedName>
</protein>
<dbReference type="RefSeq" id="WP_211335163.1">
    <property type="nucleotide sequence ID" value="NZ_RBXL01000001.1"/>
</dbReference>
<keyword evidence="1" id="KW-0479">Metal-binding</keyword>
<dbReference type="AlphaFoldDB" id="A0A495VF53"/>
<keyword evidence="5" id="KW-0378">Hydrolase</keyword>
<organism evidence="5 6">
    <name type="scientific">Thiocapsa rosea</name>
    <dbReference type="NCBI Taxonomy" id="69360"/>
    <lineage>
        <taxon>Bacteria</taxon>
        <taxon>Pseudomonadati</taxon>
        <taxon>Pseudomonadota</taxon>
        <taxon>Gammaproteobacteria</taxon>
        <taxon>Chromatiales</taxon>
        <taxon>Chromatiaceae</taxon>
        <taxon>Thiocapsa</taxon>
    </lineage>
</organism>
<accession>A0A495VF53</accession>
<dbReference type="EMBL" id="RBXL01000001">
    <property type="protein sequence ID" value="RKT47470.1"/>
    <property type="molecule type" value="Genomic_DNA"/>
</dbReference>
<dbReference type="SUPFAM" id="SSF53187">
    <property type="entry name" value="Zn-dependent exopeptidases"/>
    <property type="match status" value="1"/>
</dbReference>
<evidence type="ECO:0000259" key="2">
    <source>
        <dbReference type="Pfam" id="PF09940"/>
    </source>
</evidence>
<keyword evidence="5" id="KW-0031">Aminopeptidase</keyword>
<dbReference type="Gene3D" id="3.40.630.10">
    <property type="entry name" value="Zn peptidases"/>
    <property type="match status" value="1"/>
</dbReference>
<sequence length="433" mass="48253">MNEELGLRLHSRVRRLFPLARSLTGQGLRETLQIIAEELPLTVTEIPSGTKVLDWTVPLEWTVREAWIADPLGKRIVDLARHPLHLVGYSRPVDLALSRGELDKHLHSLPHQPDVIPYRTTYWADNWGFCIADSVRKQLPDGIYRVLLDATLSQGSLTLGEIEIPGETDDTVLISTHTCHPAMANDNCSGIAIAVELAHRLLSGPRPRYTYRIVFCPATIGAITWLALNLERVGTIHHGMVLAGLGDPAPLSWKRSRRGDTAIDRTASRILRELGADNKVLDFSPYGYDERQYCSPGFDLAIGRLSRGIHGTYAEYHTSLDTPDFVQPNALAEALLVAERILLEIDKDRRWKNLAPYGEPQLGRRGLYNSLGALPHPGEAQMAMLWLLNQSDGKRGLLEIAERSGIPVAELESVASLLEQHQLVEEIDQEEQA</sequence>
<keyword evidence="6" id="KW-1185">Reference proteome</keyword>
<dbReference type="GO" id="GO:0004177">
    <property type="term" value="F:aminopeptidase activity"/>
    <property type="evidence" value="ECO:0007669"/>
    <property type="project" value="UniProtKB-KW"/>
</dbReference>
<dbReference type="GO" id="GO:0046872">
    <property type="term" value="F:metal ion binding"/>
    <property type="evidence" value="ECO:0007669"/>
    <property type="project" value="UniProtKB-KW"/>
</dbReference>
<feature type="binding site" evidence="1">
    <location>
        <position position="317"/>
    </location>
    <ligand>
        <name>Zn(2+)</name>
        <dbReference type="ChEBI" id="CHEBI:29105"/>
    </ligand>
</feature>
<keyword evidence="1" id="KW-0862">Zinc</keyword>
<feature type="domain" description="DUF4910" evidence="4">
    <location>
        <begin position="10"/>
        <end position="347"/>
    </location>
</feature>
<evidence type="ECO:0000313" key="6">
    <source>
        <dbReference type="Proteomes" id="UP000274556"/>
    </source>
</evidence>
<dbReference type="Pfam" id="PF09940">
    <property type="entry name" value="DUF2172"/>
    <property type="match status" value="1"/>
</dbReference>
<dbReference type="InterPro" id="IPR032589">
    <property type="entry name" value="DUF4910"/>
</dbReference>
<dbReference type="InterPro" id="IPR032622">
    <property type="entry name" value="UCP01524_HTH"/>
</dbReference>
<dbReference type="Proteomes" id="UP000274556">
    <property type="component" value="Unassembled WGS sequence"/>
</dbReference>
<dbReference type="InterPro" id="IPR012353">
    <property type="entry name" value="UCP015244"/>
</dbReference>